<evidence type="ECO:0000256" key="2">
    <source>
        <dbReference type="ARBA" id="ARBA00023002"/>
    </source>
</evidence>
<dbReference type="EMBL" id="JAXOJX010000060">
    <property type="protein sequence ID" value="MDZ5460156.1"/>
    <property type="molecule type" value="Genomic_DNA"/>
</dbReference>
<dbReference type="Gene3D" id="3.40.109.10">
    <property type="entry name" value="NADH Oxidase"/>
    <property type="match status" value="1"/>
</dbReference>
<evidence type="ECO:0000313" key="4">
    <source>
        <dbReference type="EMBL" id="MDZ5460156.1"/>
    </source>
</evidence>
<dbReference type="Proteomes" id="UP001293718">
    <property type="component" value="Unassembled WGS sequence"/>
</dbReference>
<dbReference type="InterPro" id="IPR000415">
    <property type="entry name" value="Nitroreductase-like"/>
</dbReference>
<evidence type="ECO:0000259" key="3">
    <source>
        <dbReference type="Pfam" id="PF00881"/>
    </source>
</evidence>
<sequence length="198" mass="21337">MAAARQPEYRIDPQFTERWSPRAFTGEALDQGALMTCLEAARWAPSGSNLQPWRFIYGLRGTPAFDTLLSTLVESNRAWAQNAGALLIVLSRTQRTVPGKDEPQAIVSHAFDAGAAWMSLALQAQALGLHAHAMGGFDRAKAREVLAVPEDHAMHAVVALGRRGDASLLPPALQEREAPSGRVPLATLVAEGRFGFEG</sequence>
<dbReference type="PANTHER" id="PTHR43673">
    <property type="entry name" value="NAD(P)H NITROREDUCTASE YDGI-RELATED"/>
    <property type="match status" value="1"/>
</dbReference>
<organism evidence="4 5">
    <name type="scientific">Azohydromonas lata</name>
    <dbReference type="NCBI Taxonomy" id="45677"/>
    <lineage>
        <taxon>Bacteria</taxon>
        <taxon>Pseudomonadati</taxon>
        <taxon>Pseudomonadota</taxon>
        <taxon>Betaproteobacteria</taxon>
        <taxon>Burkholderiales</taxon>
        <taxon>Sphaerotilaceae</taxon>
        <taxon>Azohydromonas</taxon>
    </lineage>
</organism>
<dbReference type="Pfam" id="PF00881">
    <property type="entry name" value="Nitroreductase"/>
    <property type="match status" value="2"/>
</dbReference>
<dbReference type="CDD" id="cd02138">
    <property type="entry name" value="TdsD-like"/>
    <property type="match status" value="1"/>
</dbReference>
<comment type="similarity">
    <text evidence="1">Belongs to the nitroreductase family.</text>
</comment>
<accession>A0ABU5IMQ9</accession>
<keyword evidence="2" id="KW-0560">Oxidoreductase</keyword>
<feature type="domain" description="Nitroreductase" evidence="3">
    <location>
        <begin position="74"/>
        <end position="162"/>
    </location>
</feature>
<dbReference type="RefSeq" id="WP_322467704.1">
    <property type="nucleotide sequence ID" value="NZ_JAXOJX010000060.1"/>
</dbReference>
<evidence type="ECO:0000313" key="5">
    <source>
        <dbReference type="Proteomes" id="UP001293718"/>
    </source>
</evidence>
<feature type="domain" description="Nitroreductase" evidence="3">
    <location>
        <begin position="17"/>
        <end position="56"/>
    </location>
</feature>
<keyword evidence="5" id="KW-1185">Reference proteome</keyword>
<comment type="caution">
    <text evidence="4">The sequence shown here is derived from an EMBL/GenBank/DDBJ whole genome shotgun (WGS) entry which is preliminary data.</text>
</comment>
<protein>
    <submittedName>
        <fullName evidence="4">Nitroreductase family protein</fullName>
    </submittedName>
</protein>
<dbReference type="SUPFAM" id="SSF55469">
    <property type="entry name" value="FMN-dependent nitroreductase-like"/>
    <property type="match status" value="1"/>
</dbReference>
<dbReference type="PANTHER" id="PTHR43673:SF10">
    <property type="entry name" value="NADH DEHYDROGENASE_NAD(P)H NITROREDUCTASE XCC3605-RELATED"/>
    <property type="match status" value="1"/>
</dbReference>
<evidence type="ECO:0000256" key="1">
    <source>
        <dbReference type="ARBA" id="ARBA00007118"/>
    </source>
</evidence>
<gene>
    <name evidence="4" type="ORF">SM757_26610</name>
</gene>
<dbReference type="InterPro" id="IPR029479">
    <property type="entry name" value="Nitroreductase"/>
</dbReference>
<proteinExistence type="inferred from homology"/>
<reference evidence="4 5" key="1">
    <citation type="submission" date="2023-11" db="EMBL/GenBank/DDBJ databases">
        <title>Draft genome of Azohydromonas lata strain H1 (DSM1123), a polyhydroxyalkanoate producer.</title>
        <authorList>
            <person name="Traversa D."/>
            <person name="D'Addabbo P."/>
            <person name="Pazzani C."/>
            <person name="Manzari C."/>
            <person name="Chiara M."/>
            <person name="Scrascia M."/>
        </authorList>
    </citation>
    <scope>NUCLEOTIDE SEQUENCE [LARGE SCALE GENOMIC DNA]</scope>
    <source>
        <strain evidence="4 5">H1</strain>
    </source>
</reference>
<name>A0ABU5IMQ9_9BURK</name>